<dbReference type="Proteomes" id="UP000324222">
    <property type="component" value="Unassembled WGS sequence"/>
</dbReference>
<comment type="caution">
    <text evidence="6">The sequence shown here is derived from an EMBL/GenBank/DDBJ whole genome shotgun (WGS) entry which is preliminary data.</text>
</comment>
<dbReference type="GO" id="GO:0016020">
    <property type="term" value="C:membrane"/>
    <property type="evidence" value="ECO:0007669"/>
    <property type="project" value="UniProtKB-SubCell"/>
</dbReference>
<keyword evidence="4 5" id="KW-0472">Membrane</keyword>
<reference evidence="6 7" key="1">
    <citation type="submission" date="2019-05" db="EMBL/GenBank/DDBJ databases">
        <title>Another draft genome of Portunus trituberculatus and its Hox gene families provides insights of decapod evolution.</title>
        <authorList>
            <person name="Jeong J.-H."/>
            <person name="Song I."/>
            <person name="Kim S."/>
            <person name="Choi T."/>
            <person name="Kim D."/>
            <person name="Ryu S."/>
            <person name="Kim W."/>
        </authorList>
    </citation>
    <scope>NUCLEOTIDE SEQUENCE [LARGE SCALE GENOMIC DNA]</scope>
    <source>
        <tissue evidence="6">Muscle</tissue>
    </source>
</reference>
<dbReference type="Gene3D" id="1.20.1250.20">
    <property type="entry name" value="MFS general substrate transporter like domains"/>
    <property type="match status" value="1"/>
</dbReference>
<evidence type="ECO:0000256" key="5">
    <source>
        <dbReference type="SAM" id="Phobius"/>
    </source>
</evidence>
<evidence type="ECO:0000256" key="4">
    <source>
        <dbReference type="ARBA" id="ARBA00023136"/>
    </source>
</evidence>
<evidence type="ECO:0000256" key="3">
    <source>
        <dbReference type="ARBA" id="ARBA00022989"/>
    </source>
</evidence>
<sequence length="165" mass="18833">MSKKFFQDTEAEVLGWPGNSPYLDSIGNKCLRATERKTTLEGNPEQEKRCSTQRAGVRHHAMAAWRHLSLVLTTRGLRLRALLLYYIWGVTIAPYYSLSHFSSIINTNVYMYSFLSGLVEVPAYLGMWPAITYLGRRVTLAVLLLFTGLSVFVVTIFMILQYEGW</sequence>
<keyword evidence="7" id="KW-1185">Reference proteome</keyword>
<evidence type="ECO:0000256" key="2">
    <source>
        <dbReference type="ARBA" id="ARBA00022692"/>
    </source>
</evidence>
<feature type="transmembrane region" description="Helical" evidence="5">
    <location>
        <begin position="109"/>
        <end position="128"/>
    </location>
</feature>
<proteinExistence type="predicted"/>
<dbReference type="OrthoDB" id="2544694at2759"/>
<accession>A0A5B7DKE7</accession>
<dbReference type="SUPFAM" id="SSF103473">
    <property type="entry name" value="MFS general substrate transporter"/>
    <property type="match status" value="1"/>
</dbReference>
<name>A0A5B7DKE7_PORTR</name>
<dbReference type="PANTHER" id="PTHR24064">
    <property type="entry name" value="SOLUTE CARRIER FAMILY 22 MEMBER"/>
    <property type="match status" value="1"/>
</dbReference>
<keyword evidence="2 5" id="KW-0812">Transmembrane</keyword>
<organism evidence="6 7">
    <name type="scientific">Portunus trituberculatus</name>
    <name type="common">Swimming crab</name>
    <name type="synonym">Neptunus trituberculatus</name>
    <dbReference type="NCBI Taxonomy" id="210409"/>
    <lineage>
        <taxon>Eukaryota</taxon>
        <taxon>Metazoa</taxon>
        <taxon>Ecdysozoa</taxon>
        <taxon>Arthropoda</taxon>
        <taxon>Crustacea</taxon>
        <taxon>Multicrustacea</taxon>
        <taxon>Malacostraca</taxon>
        <taxon>Eumalacostraca</taxon>
        <taxon>Eucarida</taxon>
        <taxon>Decapoda</taxon>
        <taxon>Pleocyemata</taxon>
        <taxon>Brachyura</taxon>
        <taxon>Eubrachyura</taxon>
        <taxon>Portunoidea</taxon>
        <taxon>Portunidae</taxon>
        <taxon>Portuninae</taxon>
        <taxon>Portunus</taxon>
    </lineage>
</organism>
<feature type="transmembrane region" description="Helical" evidence="5">
    <location>
        <begin position="140"/>
        <end position="162"/>
    </location>
</feature>
<dbReference type="AlphaFoldDB" id="A0A5B7DKE7"/>
<protein>
    <submittedName>
        <fullName evidence="6">Carcinine transporter</fullName>
    </submittedName>
</protein>
<feature type="transmembrane region" description="Helical" evidence="5">
    <location>
        <begin position="79"/>
        <end position="97"/>
    </location>
</feature>
<evidence type="ECO:0000256" key="1">
    <source>
        <dbReference type="ARBA" id="ARBA00004141"/>
    </source>
</evidence>
<evidence type="ECO:0000313" key="6">
    <source>
        <dbReference type="EMBL" id="MPC22082.1"/>
    </source>
</evidence>
<dbReference type="InterPro" id="IPR036259">
    <property type="entry name" value="MFS_trans_sf"/>
</dbReference>
<comment type="subcellular location">
    <subcellularLocation>
        <location evidence="1">Membrane</location>
        <topology evidence="1">Multi-pass membrane protein</topology>
    </subcellularLocation>
</comment>
<gene>
    <name evidence="6" type="primary">CarT_3</name>
    <name evidence="6" type="ORF">E2C01_015088</name>
</gene>
<evidence type="ECO:0000313" key="7">
    <source>
        <dbReference type="Proteomes" id="UP000324222"/>
    </source>
</evidence>
<keyword evidence="3 5" id="KW-1133">Transmembrane helix</keyword>
<dbReference type="EMBL" id="VSRR010001050">
    <property type="protein sequence ID" value="MPC22082.1"/>
    <property type="molecule type" value="Genomic_DNA"/>
</dbReference>